<evidence type="ECO:0000256" key="1">
    <source>
        <dbReference type="SAM" id="Coils"/>
    </source>
</evidence>
<evidence type="ECO:0000313" key="2">
    <source>
        <dbReference type="Proteomes" id="UP000050640"/>
    </source>
</evidence>
<protein>
    <submittedName>
        <fullName evidence="3">GRIP domain-containing protein</fullName>
    </submittedName>
</protein>
<name>A0A0R3RRG7_9BILA</name>
<dbReference type="STRING" id="1147741.A0A0R3RRG7"/>
<accession>A0A0R3RRG7</accession>
<evidence type="ECO:0000313" key="3">
    <source>
        <dbReference type="WBParaSite" id="EEL_0000432801-mRNA-1"/>
    </source>
</evidence>
<keyword evidence="1" id="KW-0175">Coiled coil</keyword>
<dbReference type="Proteomes" id="UP000050640">
    <property type="component" value="Unplaced"/>
</dbReference>
<proteinExistence type="predicted"/>
<keyword evidence="2" id="KW-1185">Reference proteome</keyword>
<feature type="coiled-coil region" evidence="1">
    <location>
        <begin position="45"/>
        <end position="506"/>
    </location>
</feature>
<reference evidence="3" key="1">
    <citation type="submission" date="2017-02" db="UniProtKB">
        <authorList>
            <consortium name="WormBaseParasite"/>
        </authorList>
    </citation>
    <scope>IDENTIFICATION</scope>
</reference>
<feature type="coiled-coil region" evidence="1">
    <location>
        <begin position="534"/>
        <end position="704"/>
    </location>
</feature>
<organism evidence="2 3">
    <name type="scientific">Elaeophora elaphi</name>
    <dbReference type="NCBI Taxonomy" id="1147741"/>
    <lineage>
        <taxon>Eukaryota</taxon>
        <taxon>Metazoa</taxon>
        <taxon>Ecdysozoa</taxon>
        <taxon>Nematoda</taxon>
        <taxon>Chromadorea</taxon>
        <taxon>Rhabditida</taxon>
        <taxon>Spirurina</taxon>
        <taxon>Spiruromorpha</taxon>
        <taxon>Filarioidea</taxon>
        <taxon>Onchocercidae</taxon>
        <taxon>Elaeophora</taxon>
    </lineage>
</organism>
<dbReference type="WBParaSite" id="EEL_0000432801-mRNA-1">
    <property type="protein sequence ID" value="EEL_0000432801-mRNA-1"/>
    <property type="gene ID" value="EEL_0000432801"/>
</dbReference>
<dbReference type="Gene3D" id="1.10.287.1490">
    <property type="match status" value="1"/>
</dbReference>
<sequence length="1380" mass="161930">MHLDFPESLKIILNSKVQIDGSTNDKLMESTDFPEKIIRSEILATQDESDLKQQWENQKRALEAKQPMDVQMLQGQKRELTMQLDREQAEKQELFMQINSLIAQLADANRDTLDHQEFKVLKDENEKLKKQIADILEAQSQLNTDVHNLQEEVRCKNKEIENAQDESKRLRLIMNNEKIRLESSIEELQRDLQMKSAALQSLMLVKQDIKTNEADSAMITQLTEENEEMRGQIDEIRNEVKRRVSEIEEMKSENEKKLRTLQNELDSVRETAETKDAKLSRQCDKIREISQLQETLKKYKLDAEKTSERLEKSQKNLAECEEKYDILKKDSEAKLARESDSLADAKKKFEEEMRQQEAKFDNLKQILKIEEIRTHEAEREAKNCRLKITKLEEELKVLKTQTDKQHNVDEQMRLLREELKQAKHRIAAQAADLEKAETDADEAERSTRETIDELEEEVRSLQEKLKILEINEEKQSERLLMVEEEMRKSQETSEKYEKKCEMMAKELEEVHSALADTNGILETFKAENEKLTAKASLEDEVLTLATSLQSARDEISIKHDEVAKLRKELREAHEENERLLMDIDVQTQALQQDAQLAKSERDEIKKEMEKCKNDNIAQQQKDGLVLIELRNEVSNLEERIIEKEKMFSSLQSDLESKHQKMLIEVKQQYEQQIAELNKEVEKLKASENGKIDELNAVMTNLRKELAVKSGNGVSFRIDQHREFQSKKVQNLDLSPKSDFEEKLATLKECIADVLEEKLTFENGDCQPVTVNRATQTGMETEEGRHIISVNNDDEEGLEPTDRSGLLVKKIDSSNCNRTYRSYSTDSEQLWKSKPNSEVWNLRAELAFLKKQIKDEEMDRKCLQKHIQVLQATIQENKEILDLIKETEKDIKSDELETQERLDPFEEQIEKLKMELSNVQECRDQYKQKVEERDLDIASLKKDIENLTDDIRSCKTRLQESNHLEERNRVIEFENKNLLDECSSLRAKLTQLNERFVEVENENIKKHRDEVSDFNKQLDEARQAYELLGAEMFRLREHSENLSKEVNHLRNFLNIANTEKEQLKTEALEQRKEMERLSCERMELEVTRQQLDEAIAEGERQAQKLAKLEVQIKGDEGLERDRQHELHDLRQQLNTIEEKWKLECEKSETNAQVAKKELETLTKINETFTEDIARLTNELEAERKQIIDLGIEKVQLLSEIKQLRDELDIMKAKNTLEKESSEAERQEENLEEVRKLTEDFERQLQQCDEEWRVKSNNEVEKLKREMQGMRDENEELRSQNERMRKEMDEMQREVKKSKQVSEGPNIEEGLKESENSLTSYKMGIKHLLISRVLKQQVFRLEVICSTPTPPPRKKIGSEITDGILQISLAEENKKLKKDVEM</sequence>
<feature type="coiled-coil region" evidence="1">
    <location>
        <begin position="838"/>
        <end position="1299"/>
    </location>
</feature>